<accession>A0A8B8FG68</accession>
<feature type="compositionally biased region" description="Basic and acidic residues" evidence="1">
    <location>
        <begin position="62"/>
        <end position="73"/>
    </location>
</feature>
<keyword evidence="2" id="KW-1185">Reference proteome</keyword>
<reference evidence="3" key="1">
    <citation type="submission" date="2025-08" db="UniProtKB">
        <authorList>
            <consortium name="RefSeq"/>
        </authorList>
    </citation>
    <scope>IDENTIFICATION</scope>
    <source>
        <tissue evidence="3">Whole body</tissue>
    </source>
</reference>
<dbReference type="Proteomes" id="UP000694846">
    <property type="component" value="Unplaced"/>
</dbReference>
<evidence type="ECO:0000313" key="3">
    <source>
        <dbReference type="RefSeq" id="XP_025409879.1"/>
    </source>
</evidence>
<evidence type="ECO:0000256" key="1">
    <source>
        <dbReference type="SAM" id="MobiDB-lite"/>
    </source>
</evidence>
<protein>
    <submittedName>
        <fullName evidence="3">Uncharacterized protein LOC112683188</fullName>
    </submittedName>
</protein>
<evidence type="ECO:0000313" key="2">
    <source>
        <dbReference type="Proteomes" id="UP000694846"/>
    </source>
</evidence>
<dbReference type="GeneID" id="112683188"/>
<feature type="region of interest" description="Disordered" evidence="1">
    <location>
        <begin position="53"/>
        <end position="73"/>
    </location>
</feature>
<dbReference type="AlphaFoldDB" id="A0A8B8FG68"/>
<sequence length="117" mass="13690">MLILKFFIKMGIQVNYILMAPKRVKTSGAHNRNEARKKKEKLNEVLKNTKNIGSMFKQMSKSQHDKSNEIGEKRSDNIYLDNVKDLKFIKKEMPFSDNQIVKMPDDNLKHTEVSEYA</sequence>
<name>A0A8B8FG68_9HEMI</name>
<proteinExistence type="predicted"/>
<dbReference type="RefSeq" id="XP_025409879.1">
    <property type="nucleotide sequence ID" value="XM_025554094.1"/>
</dbReference>
<organism evidence="2 3">
    <name type="scientific">Sipha flava</name>
    <name type="common">yellow sugarcane aphid</name>
    <dbReference type="NCBI Taxonomy" id="143950"/>
    <lineage>
        <taxon>Eukaryota</taxon>
        <taxon>Metazoa</taxon>
        <taxon>Ecdysozoa</taxon>
        <taxon>Arthropoda</taxon>
        <taxon>Hexapoda</taxon>
        <taxon>Insecta</taxon>
        <taxon>Pterygota</taxon>
        <taxon>Neoptera</taxon>
        <taxon>Paraneoptera</taxon>
        <taxon>Hemiptera</taxon>
        <taxon>Sternorrhyncha</taxon>
        <taxon>Aphidomorpha</taxon>
        <taxon>Aphidoidea</taxon>
        <taxon>Aphididae</taxon>
        <taxon>Sipha</taxon>
    </lineage>
</organism>
<gene>
    <name evidence="3" type="primary">LOC112683188</name>
</gene>